<dbReference type="STRING" id="137246.A0A401T3A6"/>
<dbReference type="GO" id="GO:0040038">
    <property type="term" value="P:polar body extrusion after meiotic divisions"/>
    <property type="evidence" value="ECO:0007669"/>
    <property type="project" value="TreeGrafter"/>
</dbReference>
<reference evidence="1 2" key="1">
    <citation type="journal article" date="2018" name="Nat. Ecol. Evol.">
        <title>Shark genomes provide insights into elasmobranch evolution and the origin of vertebrates.</title>
        <authorList>
            <person name="Hara Y"/>
            <person name="Yamaguchi K"/>
            <person name="Onimaru K"/>
            <person name="Kadota M"/>
            <person name="Koyanagi M"/>
            <person name="Keeley SD"/>
            <person name="Tatsumi K"/>
            <person name="Tanaka K"/>
            <person name="Motone F"/>
            <person name="Kageyama Y"/>
            <person name="Nozu R"/>
            <person name="Adachi N"/>
            <person name="Nishimura O"/>
            <person name="Nakagawa R"/>
            <person name="Tanegashima C"/>
            <person name="Kiyatake I"/>
            <person name="Matsumoto R"/>
            <person name="Murakumo K"/>
            <person name="Nishida K"/>
            <person name="Terakita A"/>
            <person name="Kuratani S"/>
            <person name="Sato K"/>
            <person name="Hyodo S Kuraku.S."/>
        </authorList>
    </citation>
    <scope>NUCLEOTIDE SEQUENCE [LARGE SCALE GENOMIC DNA]</scope>
</reference>
<dbReference type="InterPro" id="IPR029901">
    <property type="entry name" value="Spire"/>
</dbReference>
<accession>A0A401T3A6</accession>
<sequence length="212" mass="24617">MKEVRSGVRLRNTCERRYNPLPIKFQLSPFDEMLDDIKYKRYILHKAAERKLRDLPVSTPSLHAMLMREIESAVKKLQPVSSEPAEDLVQAGISACEKPQSKYRERTPEFAHLESKADLLASEQTCHVNGQEVPLSEIAYRRPSRSMTREQMSTKPISWMDATNLTWDSKDKYKFQIPTLMSKALCMGYEYVEIINVFRVLYDGKNTNIRVI</sequence>
<proteinExistence type="predicted"/>
<protein>
    <submittedName>
        <fullName evidence="1">Uncharacterized protein</fullName>
    </submittedName>
</protein>
<gene>
    <name evidence="1" type="ORF">chiPu_0015640</name>
</gene>
<comment type="caution">
    <text evidence="1">The sequence shown here is derived from an EMBL/GenBank/DDBJ whole genome shotgun (WGS) entry which is preliminary data.</text>
</comment>
<dbReference type="GO" id="GO:0030041">
    <property type="term" value="P:actin filament polymerization"/>
    <property type="evidence" value="ECO:0007669"/>
    <property type="project" value="TreeGrafter"/>
</dbReference>
<dbReference type="GO" id="GO:0003779">
    <property type="term" value="F:actin binding"/>
    <property type="evidence" value="ECO:0007669"/>
    <property type="project" value="InterPro"/>
</dbReference>
<dbReference type="GO" id="GO:0036089">
    <property type="term" value="P:cleavage furrow formation"/>
    <property type="evidence" value="ECO:0007669"/>
    <property type="project" value="TreeGrafter"/>
</dbReference>
<dbReference type="OrthoDB" id="10043757at2759"/>
<name>A0A401T3A6_CHIPU</name>
<dbReference type="GO" id="GO:0045010">
    <property type="term" value="P:actin nucleation"/>
    <property type="evidence" value="ECO:0007669"/>
    <property type="project" value="InterPro"/>
</dbReference>
<dbReference type="AlphaFoldDB" id="A0A401T3A6"/>
<evidence type="ECO:0000313" key="2">
    <source>
        <dbReference type="Proteomes" id="UP000287033"/>
    </source>
</evidence>
<dbReference type="PANTHER" id="PTHR21345:SF9">
    <property type="entry name" value="KIND DOMAIN-CONTAINING PROTEIN"/>
    <property type="match status" value="1"/>
</dbReference>
<dbReference type="GO" id="GO:0030659">
    <property type="term" value="C:cytoplasmic vesicle membrane"/>
    <property type="evidence" value="ECO:0007669"/>
    <property type="project" value="TreeGrafter"/>
</dbReference>
<dbReference type="PANTHER" id="PTHR21345">
    <property type="entry name" value="SPIRE"/>
    <property type="match status" value="1"/>
</dbReference>
<dbReference type="GO" id="GO:0048193">
    <property type="term" value="P:Golgi vesicle transport"/>
    <property type="evidence" value="ECO:0007669"/>
    <property type="project" value="TreeGrafter"/>
</dbReference>
<keyword evidence="2" id="KW-1185">Reference proteome</keyword>
<dbReference type="Proteomes" id="UP000287033">
    <property type="component" value="Unassembled WGS sequence"/>
</dbReference>
<dbReference type="GO" id="GO:0005938">
    <property type="term" value="C:cell cortex"/>
    <property type="evidence" value="ECO:0007669"/>
    <property type="project" value="TreeGrafter"/>
</dbReference>
<dbReference type="GO" id="GO:0008017">
    <property type="term" value="F:microtubule binding"/>
    <property type="evidence" value="ECO:0007669"/>
    <property type="project" value="TreeGrafter"/>
</dbReference>
<dbReference type="GO" id="GO:0051639">
    <property type="term" value="P:actin filament network formation"/>
    <property type="evidence" value="ECO:0007669"/>
    <property type="project" value="TreeGrafter"/>
</dbReference>
<evidence type="ECO:0000313" key="1">
    <source>
        <dbReference type="EMBL" id="GCC37139.1"/>
    </source>
</evidence>
<dbReference type="GO" id="GO:0051295">
    <property type="term" value="P:establishment of meiotic spindle localization"/>
    <property type="evidence" value="ECO:0007669"/>
    <property type="project" value="TreeGrafter"/>
</dbReference>
<dbReference type="EMBL" id="BEZZ01000947">
    <property type="protein sequence ID" value="GCC37139.1"/>
    <property type="molecule type" value="Genomic_DNA"/>
</dbReference>
<organism evidence="1 2">
    <name type="scientific">Chiloscyllium punctatum</name>
    <name type="common">Brownbanded bambooshark</name>
    <name type="synonym">Hemiscyllium punctatum</name>
    <dbReference type="NCBI Taxonomy" id="137246"/>
    <lineage>
        <taxon>Eukaryota</taxon>
        <taxon>Metazoa</taxon>
        <taxon>Chordata</taxon>
        <taxon>Craniata</taxon>
        <taxon>Vertebrata</taxon>
        <taxon>Chondrichthyes</taxon>
        <taxon>Elasmobranchii</taxon>
        <taxon>Galeomorphii</taxon>
        <taxon>Galeoidea</taxon>
        <taxon>Orectolobiformes</taxon>
        <taxon>Hemiscylliidae</taxon>
        <taxon>Chiloscyllium</taxon>
    </lineage>
</organism>